<proteinExistence type="predicted"/>
<dbReference type="PANTHER" id="PTHR43405">
    <property type="entry name" value="GLYCOSYL HYDROLASE DIGH"/>
    <property type="match status" value="1"/>
</dbReference>
<dbReference type="InterPro" id="IPR003790">
    <property type="entry name" value="GHL10"/>
</dbReference>
<reference evidence="4" key="1">
    <citation type="submission" date="2018-12" db="EMBL/GenBank/DDBJ databases">
        <title>Complete genome sequence of Paenibacillus sp. MBLB1234.</title>
        <authorList>
            <person name="Nam Y.-D."/>
            <person name="Kang J."/>
            <person name="Chung W.-H."/>
            <person name="Park Y.S."/>
        </authorList>
    </citation>
    <scope>NUCLEOTIDE SEQUENCE [LARGE SCALE GENOMIC DNA]</scope>
    <source>
        <strain evidence="4">MBLB1234</strain>
    </source>
</reference>
<dbReference type="InterPro" id="IPR017853">
    <property type="entry name" value="GH"/>
</dbReference>
<feature type="domain" description="Glycosyl hydrolase-like 10" evidence="2">
    <location>
        <begin position="93"/>
        <end position="276"/>
    </location>
</feature>
<dbReference type="SUPFAM" id="SSF51445">
    <property type="entry name" value="(Trans)glycosidases"/>
    <property type="match status" value="1"/>
</dbReference>
<name>A0A3S9V634_9BACL</name>
<dbReference type="Pfam" id="PF02638">
    <property type="entry name" value="GHL10"/>
    <property type="match status" value="1"/>
</dbReference>
<evidence type="ECO:0000259" key="2">
    <source>
        <dbReference type="Pfam" id="PF02638"/>
    </source>
</evidence>
<dbReference type="InterPro" id="IPR052177">
    <property type="entry name" value="Divisome_Glycosyl_Hydrolase"/>
</dbReference>
<sequence>MEAKSMKSALKSRLAVIISVSMILALLGSHIASVGSVQASEPANTPFETEVIVRTVNQFKKKSDVTNFVSMAKQYGVDVISMNVKQDEDDEVPSGRVFYHSSIAPIAAGYHTFDALQEVITAAHNVGIKVHAWIPQFHDQEAFIKNSNWQMKALINGVPTPFTGSNGSEYFVNPLHHEVQQYERSIIQEVVENYNVDGVVLDWIRFDDYNMDVSDYTVQKFQQQFGYSPLNINFAVNSPQRDQWNEWRTDQIGLYVGDIRQDLSLSSKPDMQLGVYILPPEFVEVGQDVSKFKQYIDFIAPMAYFDDWDFNSDWVYSDQYGILKDTADRISGENVEIVATLDNDWSDDEYQEVYKGIRDNYPGIKRLSFFAYNKWPESELAKINQRTTWPTPDWTPPVEQDYQANLPAGWSARNIGLMPGDAGYNSVNKQFTISSRSTDIWGNSDQLNYIYQPISGNVDTIVQIKSMSAMDEWAKAGIMIRESLAGDAKHVDMMMTPGNGATFQYRQETHGGMSDQTANATVPRWLKLSRSGNNFTGSVSSNGTKWTKIGTVTISMNQQVYIGLAVSNPGDNQTNKAVIGNVSISQ</sequence>
<accession>A0A3S9V634</accession>
<evidence type="ECO:0000313" key="4">
    <source>
        <dbReference type="Proteomes" id="UP000270678"/>
    </source>
</evidence>
<dbReference type="Gene3D" id="3.20.20.80">
    <property type="entry name" value="Glycosidases"/>
    <property type="match status" value="1"/>
</dbReference>
<dbReference type="OrthoDB" id="9760892at2"/>
<keyword evidence="1" id="KW-0732">Signal</keyword>
<evidence type="ECO:0000256" key="1">
    <source>
        <dbReference type="ARBA" id="ARBA00022729"/>
    </source>
</evidence>
<evidence type="ECO:0000313" key="3">
    <source>
        <dbReference type="EMBL" id="AZS18002.1"/>
    </source>
</evidence>
<dbReference type="Proteomes" id="UP000270678">
    <property type="component" value="Chromosome"/>
</dbReference>
<dbReference type="EMBL" id="CP034346">
    <property type="protein sequence ID" value="AZS18002.1"/>
    <property type="molecule type" value="Genomic_DNA"/>
</dbReference>
<dbReference type="Gene3D" id="2.60.120.200">
    <property type="match status" value="1"/>
</dbReference>
<dbReference type="KEGG" id="plut:EI981_28620"/>
<gene>
    <name evidence="3" type="ORF">EI981_28620</name>
</gene>
<organism evidence="3 4">
    <name type="scientific">Paenibacillus lutimineralis</name>
    <dbReference type="NCBI Taxonomy" id="2707005"/>
    <lineage>
        <taxon>Bacteria</taxon>
        <taxon>Bacillati</taxon>
        <taxon>Bacillota</taxon>
        <taxon>Bacilli</taxon>
        <taxon>Bacillales</taxon>
        <taxon>Paenibacillaceae</taxon>
        <taxon>Paenibacillus</taxon>
    </lineage>
</organism>
<keyword evidence="4" id="KW-1185">Reference proteome</keyword>
<protein>
    <recommendedName>
        <fullName evidence="2">Glycosyl hydrolase-like 10 domain-containing protein</fullName>
    </recommendedName>
</protein>
<dbReference type="AlphaFoldDB" id="A0A3S9V634"/>
<dbReference type="PANTHER" id="PTHR43405:SF1">
    <property type="entry name" value="GLYCOSYL HYDROLASE DIGH"/>
    <property type="match status" value="1"/>
</dbReference>